<dbReference type="Pfam" id="PF02518">
    <property type="entry name" value="HATPase_c"/>
    <property type="match status" value="1"/>
</dbReference>
<evidence type="ECO:0000313" key="10">
    <source>
        <dbReference type="EMBL" id="SFS03300.1"/>
    </source>
</evidence>
<evidence type="ECO:0000256" key="4">
    <source>
        <dbReference type="ARBA" id="ARBA00022553"/>
    </source>
</evidence>
<dbReference type="Proteomes" id="UP000199659">
    <property type="component" value="Unassembled WGS sequence"/>
</dbReference>
<keyword evidence="4" id="KW-0597">Phosphoprotein</keyword>
<dbReference type="SUPFAM" id="SSF55874">
    <property type="entry name" value="ATPase domain of HSP90 chaperone/DNA topoisomerase II/histidine kinase"/>
    <property type="match status" value="1"/>
</dbReference>
<evidence type="ECO:0000256" key="1">
    <source>
        <dbReference type="ARBA" id="ARBA00000085"/>
    </source>
</evidence>
<proteinExistence type="predicted"/>
<keyword evidence="8" id="KW-0472">Membrane</keyword>
<evidence type="ECO:0000256" key="8">
    <source>
        <dbReference type="SAM" id="Phobius"/>
    </source>
</evidence>
<comment type="catalytic activity">
    <reaction evidence="1">
        <text>ATP + protein L-histidine = ADP + protein N-phospho-L-histidine.</text>
        <dbReference type="EC" id="2.7.13.3"/>
    </reaction>
</comment>
<dbReference type="EC" id="2.7.13.3" evidence="3"/>
<dbReference type="InterPro" id="IPR003661">
    <property type="entry name" value="HisK_dim/P_dom"/>
</dbReference>
<dbReference type="InterPro" id="IPR003594">
    <property type="entry name" value="HATPase_dom"/>
</dbReference>
<dbReference type="PROSITE" id="PS50109">
    <property type="entry name" value="HIS_KIN"/>
    <property type="match status" value="1"/>
</dbReference>
<keyword evidence="11" id="KW-1185">Reference proteome</keyword>
<dbReference type="AlphaFoldDB" id="A0A1I6LJ03"/>
<gene>
    <name evidence="10" type="ORF">SAMN05661086_03304</name>
</gene>
<dbReference type="InterPro" id="IPR036097">
    <property type="entry name" value="HisK_dim/P_sf"/>
</dbReference>
<dbReference type="Gene3D" id="3.30.565.10">
    <property type="entry name" value="Histidine kinase-like ATPase, C-terminal domain"/>
    <property type="match status" value="1"/>
</dbReference>
<keyword evidence="8" id="KW-0812">Transmembrane</keyword>
<feature type="transmembrane region" description="Helical" evidence="8">
    <location>
        <begin position="158"/>
        <end position="177"/>
    </location>
</feature>
<keyword evidence="7" id="KW-0902">Two-component regulatory system</keyword>
<feature type="domain" description="Histidine kinase" evidence="9">
    <location>
        <begin position="199"/>
        <end position="410"/>
    </location>
</feature>
<dbReference type="Pfam" id="PF00512">
    <property type="entry name" value="HisKA"/>
    <property type="match status" value="1"/>
</dbReference>
<protein>
    <recommendedName>
        <fullName evidence="3">histidine kinase</fullName>
        <ecNumber evidence="3">2.7.13.3</ecNumber>
    </recommendedName>
</protein>
<evidence type="ECO:0000256" key="3">
    <source>
        <dbReference type="ARBA" id="ARBA00012438"/>
    </source>
</evidence>
<dbReference type="CDD" id="cd00082">
    <property type="entry name" value="HisKA"/>
    <property type="match status" value="1"/>
</dbReference>
<evidence type="ECO:0000256" key="7">
    <source>
        <dbReference type="ARBA" id="ARBA00023012"/>
    </source>
</evidence>
<evidence type="ECO:0000256" key="6">
    <source>
        <dbReference type="ARBA" id="ARBA00022777"/>
    </source>
</evidence>
<reference evidence="10 11" key="1">
    <citation type="submission" date="2016-10" db="EMBL/GenBank/DDBJ databases">
        <authorList>
            <person name="de Groot N.N."/>
        </authorList>
    </citation>
    <scope>NUCLEOTIDE SEQUENCE [LARGE SCALE GENOMIC DNA]</scope>
    <source>
        <strain evidence="10 11">743A</strain>
    </source>
</reference>
<dbReference type="PANTHER" id="PTHR45453">
    <property type="entry name" value="PHOSPHATE REGULON SENSOR PROTEIN PHOR"/>
    <property type="match status" value="1"/>
</dbReference>
<keyword evidence="8" id="KW-1133">Transmembrane helix</keyword>
<dbReference type="PANTHER" id="PTHR45453:SF1">
    <property type="entry name" value="PHOSPHATE REGULON SENSOR PROTEIN PHOR"/>
    <property type="match status" value="1"/>
</dbReference>
<organism evidence="10 11">
    <name type="scientific">Anaeromicropila populeti</name>
    <dbReference type="NCBI Taxonomy" id="37658"/>
    <lineage>
        <taxon>Bacteria</taxon>
        <taxon>Bacillati</taxon>
        <taxon>Bacillota</taxon>
        <taxon>Clostridia</taxon>
        <taxon>Lachnospirales</taxon>
        <taxon>Lachnospiraceae</taxon>
        <taxon>Anaeromicropila</taxon>
    </lineage>
</organism>
<sequence>MIGKVRWKFIWMSVSAMAVCTAVIIAAINLVNYYYLNSELEKVISETSLNQGELPEYWKNHVGRKNEKFQVAASQYENQYFSVWIYEDGDKQVVDLKHINNVTEEEAIDLANKALELNKEKGRIGNYKYAVFSENDNLKIVTIFNCESHFYNIYSLRWISVSIGLVGLLCVFLFVVLMSGKAVKPLIESDKKQKRFITDAGHELKTPLTVIATNMDILAMDIGNNEWVENTQKQVTTMRKLVNHLVSLSRMEEEEVVLDMQRFNLSHAVTDTTASFAAVAEFEGKTFCYEVEPDIFINGNEGAIRQLVAILCDNAIKYCVDEGDIRLNLRSKGKKAVLDISNRCDVEMDSKSMNCFFDRFYRADESRSRENGKTSYGLGLSIGKSIVEKHHGQISVQQREGGRIGFTVII</sequence>
<accession>A0A1I6LJ03</accession>
<feature type="transmembrane region" description="Helical" evidence="8">
    <location>
        <begin position="9"/>
        <end position="35"/>
    </location>
</feature>
<dbReference type="InterPro" id="IPR036890">
    <property type="entry name" value="HATPase_C_sf"/>
</dbReference>
<keyword evidence="5" id="KW-0808">Transferase</keyword>
<dbReference type="SMART" id="SM00388">
    <property type="entry name" value="HisKA"/>
    <property type="match status" value="1"/>
</dbReference>
<dbReference type="OrthoDB" id="9813151at2"/>
<dbReference type="InterPro" id="IPR005467">
    <property type="entry name" value="His_kinase_dom"/>
</dbReference>
<dbReference type="Gene3D" id="1.10.287.130">
    <property type="match status" value="1"/>
</dbReference>
<dbReference type="GO" id="GO:0016036">
    <property type="term" value="P:cellular response to phosphate starvation"/>
    <property type="evidence" value="ECO:0007669"/>
    <property type="project" value="TreeGrafter"/>
</dbReference>
<dbReference type="STRING" id="37658.SAMN05661086_03304"/>
<dbReference type="GO" id="GO:0005886">
    <property type="term" value="C:plasma membrane"/>
    <property type="evidence" value="ECO:0007669"/>
    <property type="project" value="TreeGrafter"/>
</dbReference>
<dbReference type="SMART" id="SM00387">
    <property type="entry name" value="HATPase_c"/>
    <property type="match status" value="1"/>
</dbReference>
<evidence type="ECO:0000256" key="5">
    <source>
        <dbReference type="ARBA" id="ARBA00022679"/>
    </source>
</evidence>
<evidence type="ECO:0000259" key="9">
    <source>
        <dbReference type="PROSITE" id="PS50109"/>
    </source>
</evidence>
<comment type="subcellular location">
    <subcellularLocation>
        <location evidence="2">Membrane</location>
    </subcellularLocation>
</comment>
<dbReference type="InterPro" id="IPR050351">
    <property type="entry name" value="BphY/WalK/GraS-like"/>
</dbReference>
<evidence type="ECO:0000256" key="2">
    <source>
        <dbReference type="ARBA" id="ARBA00004370"/>
    </source>
</evidence>
<dbReference type="SUPFAM" id="SSF47384">
    <property type="entry name" value="Homodimeric domain of signal transducing histidine kinase"/>
    <property type="match status" value="1"/>
</dbReference>
<dbReference type="EMBL" id="FOYZ01000017">
    <property type="protein sequence ID" value="SFS03300.1"/>
    <property type="molecule type" value="Genomic_DNA"/>
</dbReference>
<name>A0A1I6LJ03_9FIRM</name>
<dbReference type="GO" id="GO:0000155">
    <property type="term" value="F:phosphorelay sensor kinase activity"/>
    <property type="evidence" value="ECO:0007669"/>
    <property type="project" value="InterPro"/>
</dbReference>
<dbReference type="GO" id="GO:0004721">
    <property type="term" value="F:phosphoprotein phosphatase activity"/>
    <property type="evidence" value="ECO:0007669"/>
    <property type="project" value="TreeGrafter"/>
</dbReference>
<keyword evidence="6 10" id="KW-0418">Kinase</keyword>
<evidence type="ECO:0000313" key="11">
    <source>
        <dbReference type="Proteomes" id="UP000199659"/>
    </source>
</evidence>
<dbReference type="RefSeq" id="WP_092563292.1">
    <property type="nucleotide sequence ID" value="NZ_FOYZ01000017.1"/>
</dbReference>